<dbReference type="EMBL" id="REGN01001368">
    <property type="protein sequence ID" value="RNA35164.1"/>
    <property type="molecule type" value="Genomic_DNA"/>
</dbReference>
<keyword evidence="2" id="KW-1185">Reference proteome</keyword>
<protein>
    <submittedName>
        <fullName evidence="1">Uncharacterized protein</fullName>
    </submittedName>
</protein>
<gene>
    <name evidence="1" type="ORF">BpHYR1_018172</name>
</gene>
<reference evidence="1 2" key="1">
    <citation type="journal article" date="2018" name="Sci. Rep.">
        <title>Genomic signatures of local adaptation to the degree of environmental predictability in rotifers.</title>
        <authorList>
            <person name="Franch-Gras L."/>
            <person name="Hahn C."/>
            <person name="Garcia-Roger E.M."/>
            <person name="Carmona M.J."/>
            <person name="Serra M."/>
            <person name="Gomez A."/>
        </authorList>
    </citation>
    <scope>NUCLEOTIDE SEQUENCE [LARGE SCALE GENOMIC DNA]</scope>
    <source>
        <strain evidence="1">HYR1</strain>
    </source>
</reference>
<name>A0A3M7SH21_BRAPC</name>
<evidence type="ECO:0000313" key="1">
    <source>
        <dbReference type="EMBL" id="RNA35164.1"/>
    </source>
</evidence>
<dbReference type="Proteomes" id="UP000276133">
    <property type="component" value="Unassembled WGS sequence"/>
</dbReference>
<accession>A0A3M7SH21</accession>
<comment type="caution">
    <text evidence="1">The sequence shown here is derived from an EMBL/GenBank/DDBJ whole genome shotgun (WGS) entry which is preliminary data.</text>
</comment>
<proteinExistence type="predicted"/>
<organism evidence="1 2">
    <name type="scientific">Brachionus plicatilis</name>
    <name type="common">Marine rotifer</name>
    <name type="synonym">Brachionus muelleri</name>
    <dbReference type="NCBI Taxonomy" id="10195"/>
    <lineage>
        <taxon>Eukaryota</taxon>
        <taxon>Metazoa</taxon>
        <taxon>Spiralia</taxon>
        <taxon>Gnathifera</taxon>
        <taxon>Rotifera</taxon>
        <taxon>Eurotatoria</taxon>
        <taxon>Monogononta</taxon>
        <taxon>Pseudotrocha</taxon>
        <taxon>Ploima</taxon>
        <taxon>Brachionidae</taxon>
        <taxon>Brachionus</taxon>
    </lineage>
</organism>
<dbReference type="AlphaFoldDB" id="A0A3M7SH21"/>
<evidence type="ECO:0000313" key="2">
    <source>
        <dbReference type="Proteomes" id="UP000276133"/>
    </source>
</evidence>
<sequence>MYLFYRNYTKEREKNQSNSNIKEFANVIDIQKLFIQKTFSTDLLASASNFFKAGVSFDSFRAPFSCLALKKVYIYQTENDFKISMTSGLRKFFAFGIAKEMFGSALRPNSA</sequence>